<dbReference type="Proteomes" id="UP000290191">
    <property type="component" value="Unassembled WGS sequence"/>
</dbReference>
<dbReference type="RefSeq" id="WP_129081483.1">
    <property type="nucleotide sequence ID" value="NZ_CP041070.1"/>
</dbReference>
<dbReference type="Pfam" id="PF05437">
    <property type="entry name" value="AzlD"/>
    <property type="match status" value="1"/>
</dbReference>
<reference evidence="2 3" key="1">
    <citation type="submission" date="2017-10" db="EMBL/GenBank/DDBJ databases">
        <title>Genomics of the genus Arcobacter.</title>
        <authorList>
            <person name="Perez-Cataluna A."/>
            <person name="Figueras M.J."/>
        </authorList>
    </citation>
    <scope>NUCLEOTIDE SEQUENCE [LARGE SCALE GENOMIC DNA]</scope>
    <source>
        <strain evidence="2 3">DSM 24636</strain>
    </source>
</reference>
<feature type="transmembrane region" description="Helical" evidence="1">
    <location>
        <begin position="81"/>
        <end position="100"/>
    </location>
</feature>
<dbReference type="STRING" id="877500.GCA_000935065_01405"/>
<keyword evidence="1" id="KW-0812">Transmembrane</keyword>
<organism evidence="2 3">
    <name type="scientific">Halarcobacter anaerophilus</name>
    <dbReference type="NCBI Taxonomy" id="877500"/>
    <lineage>
        <taxon>Bacteria</taxon>
        <taxon>Pseudomonadati</taxon>
        <taxon>Campylobacterota</taxon>
        <taxon>Epsilonproteobacteria</taxon>
        <taxon>Campylobacterales</taxon>
        <taxon>Arcobacteraceae</taxon>
        <taxon>Halarcobacter</taxon>
    </lineage>
</organism>
<evidence type="ECO:0000313" key="3">
    <source>
        <dbReference type="Proteomes" id="UP000290191"/>
    </source>
</evidence>
<evidence type="ECO:0000313" key="2">
    <source>
        <dbReference type="EMBL" id="RXJ64168.1"/>
    </source>
</evidence>
<name>A0A4V1LQC0_9BACT</name>
<keyword evidence="1" id="KW-1133">Transmembrane helix</keyword>
<dbReference type="EMBL" id="PDKO01000002">
    <property type="protein sequence ID" value="RXJ64168.1"/>
    <property type="molecule type" value="Genomic_DNA"/>
</dbReference>
<protein>
    <submittedName>
        <fullName evidence="2">Branched-chain amino acid ABC transporter</fullName>
    </submittedName>
</protein>
<proteinExistence type="predicted"/>
<dbReference type="AlphaFoldDB" id="A0A4V1LQC0"/>
<keyword evidence="1" id="KW-0472">Membrane</keyword>
<sequence length="101" mass="11193">MSSQNIIIIILFVALGTYFLRISGLLLSNRLKKYKYVDSILESIPSTLLIALIVPPVVKEGVVGILASLVVIMVMMKTKNIFLSMSIGVFIIYLSKNSLLF</sequence>
<accession>A0A4V1LQC0</accession>
<gene>
    <name evidence="2" type="ORF">CRV06_04285</name>
</gene>
<keyword evidence="3" id="KW-1185">Reference proteome</keyword>
<dbReference type="InterPro" id="IPR008407">
    <property type="entry name" value="Brnchd-chn_aa_trnsp_AzlD"/>
</dbReference>
<evidence type="ECO:0000256" key="1">
    <source>
        <dbReference type="SAM" id="Phobius"/>
    </source>
</evidence>
<feature type="transmembrane region" description="Helical" evidence="1">
    <location>
        <begin position="6"/>
        <end position="27"/>
    </location>
</feature>
<dbReference type="OrthoDB" id="5344513at2"/>
<comment type="caution">
    <text evidence="2">The sequence shown here is derived from an EMBL/GenBank/DDBJ whole genome shotgun (WGS) entry which is preliminary data.</text>
</comment>
<feature type="transmembrane region" description="Helical" evidence="1">
    <location>
        <begin position="48"/>
        <end position="75"/>
    </location>
</feature>